<evidence type="ECO:0000256" key="6">
    <source>
        <dbReference type="ARBA" id="ARBA00023132"/>
    </source>
</evidence>
<feature type="compositionally biased region" description="Basic and acidic residues" evidence="8">
    <location>
        <begin position="316"/>
        <end position="333"/>
    </location>
</feature>
<dbReference type="Gene3D" id="6.10.140.1350">
    <property type="match status" value="1"/>
</dbReference>
<feature type="region of interest" description="Disordered" evidence="8">
    <location>
        <begin position="1"/>
        <end position="37"/>
    </location>
</feature>
<evidence type="ECO:0000256" key="8">
    <source>
        <dbReference type="SAM" id="MobiDB-lite"/>
    </source>
</evidence>
<protein>
    <submittedName>
        <fullName evidence="10">Nuclear pore complex protein NUP58</fullName>
    </submittedName>
</protein>
<proteinExistence type="predicted"/>
<sequence>MSFSLFSTPQQPQQQQQLFQPQQQQQSPFQHQTNLFQQQQQQQQQFQQQQQQQQFQAQQQQQQQQQQLFLFTNDRTPASYSTNWADLHPDSQKILLQIEERILEYRDESQRLDQCNRLYDSSVFNDGFEVDASHIVQELGGIGTAMERQKTLLQELMSVVKDMLRNTEVAVRSFMMLRTRFLHPSGGASSATAPSQTPGTTSSQPTATSIVPVFDFYSGLPKKPSPFLQQTVLRFEKYIGECHQWIEELEQLLLLDSEKNASSNGSSLLQSLPKVMTNVHDFFVHVAAKVESIHQYIESMKSAYLADQRRRGEVNDPFLEADRRETARQEAASKRVHPTLHLPANSQPSTQVAGLFSSSGTQGALTAQQTPATTSSLSTGSGLSLFSTPVSSAPSSSMSSLFTTPTTPAPGASWFASSSATPQTSLFGSASSSLPGATSTPSLFSNATPLFSSTPAGGSLFSTPFASGTPTGSGASFGAGSKNPRPKSRTARR</sequence>
<dbReference type="KEGG" id="cam:101507667"/>
<dbReference type="PaxDb" id="3827-XP_004511979.1"/>
<dbReference type="eggNOG" id="ENOG502QR16">
    <property type="taxonomic scope" value="Eukaryota"/>
</dbReference>
<evidence type="ECO:0000256" key="3">
    <source>
        <dbReference type="ARBA" id="ARBA00022816"/>
    </source>
</evidence>
<accession>A0A1S2YYL7</accession>
<keyword evidence="9" id="KW-1185">Reference proteome</keyword>
<keyword evidence="5" id="KW-0811">Translocation</keyword>
<feature type="compositionally biased region" description="Basic residues" evidence="8">
    <location>
        <begin position="484"/>
        <end position="493"/>
    </location>
</feature>
<keyword evidence="6" id="KW-0906">Nuclear pore complex</keyword>
<keyword evidence="4" id="KW-0653">Protein transport</keyword>
<dbReference type="PANTHER" id="PTHR13437">
    <property type="entry name" value="NUCLEOPORIN P58/P45 NUCLEOPORIN-LIKE PROTEIN 1"/>
    <property type="match status" value="1"/>
</dbReference>
<keyword evidence="7" id="KW-0539">Nucleus</keyword>
<dbReference type="GO" id="GO:0051028">
    <property type="term" value="P:mRNA transport"/>
    <property type="evidence" value="ECO:0007669"/>
    <property type="project" value="UniProtKB-KW"/>
</dbReference>
<organism evidence="9 10">
    <name type="scientific">Cicer arietinum</name>
    <name type="common">Chickpea</name>
    <name type="synonym">Garbanzo</name>
    <dbReference type="NCBI Taxonomy" id="3827"/>
    <lineage>
        <taxon>Eukaryota</taxon>
        <taxon>Viridiplantae</taxon>
        <taxon>Streptophyta</taxon>
        <taxon>Embryophyta</taxon>
        <taxon>Tracheophyta</taxon>
        <taxon>Spermatophyta</taxon>
        <taxon>Magnoliopsida</taxon>
        <taxon>eudicotyledons</taxon>
        <taxon>Gunneridae</taxon>
        <taxon>Pentapetalae</taxon>
        <taxon>rosids</taxon>
        <taxon>fabids</taxon>
        <taxon>Fabales</taxon>
        <taxon>Fabaceae</taxon>
        <taxon>Papilionoideae</taxon>
        <taxon>50 kb inversion clade</taxon>
        <taxon>NPAAA clade</taxon>
        <taxon>Hologalegina</taxon>
        <taxon>IRL clade</taxon>
        <taxon>Cicereae</taxon>
        <taxon>Cicer</taxon>
    </lineage>
</organism>
<feature type="compositionally biased region" description="Polar residues" evidence="8">
    <location>
        <begin position="459"/>
        <end position="474"/>
    </location>
</feature>
<gene>
    <name evidence="10" type="primary">LOC101507667</name>
</gene>
<dbReference type="STRING" id="3827.A0A1S2YYL7"/>
<reference evidence="10" key="2">
    <citation type="submission" date="2025-08" db="UniProtKB">
        <authorList>
            <consortium name="RefSeq"/>
        </authorList>
    </citation>
    <scope>IDENTIFICATION</scope>
    <source>
        <tissue evidence="10">Etiolated seedlings</tissue>
    </source>
</reference>
<evidence type="ECO:0000256" key="5">
    <source>
        <dbReference type="ARBA" id="ARBA00023010"/>
    </source>
</evidence>
<feature type="region of interest" description="Disordered" evidence="8">
    <location>
        <begin position="184"/>
        <end position="206"/>
    </location>
</feature>
<dbReference type="PANTHER" id="PTHR13437:SF2">
    <property type="entry name" value="NUCLEOPORIN P58_P45"/>
    <property type="match status" value="1"/>
</dbReference>
<feature type="region of interest" description="Disordered" evidence="8">
    <location>
        <begin position="459"/>
        <end position="493"/>
    </location>
</feature>
<evidence type="ECO:0000256" key="4">
    <source>
        <dbReference type="ARBA" id="ARBA00022927"/>
    </source>
</evidence>
<dbReference type="GO" id="GO:0017056">
    <property type="term" value="F:structural constituent of nuclear pore"/>
    <property type="evidence" value="ECO:0007669"/>
    <property type="project" value="InterPro"/>
</dbReference>
<dbReference type="GO" id="GO:0015031">
    <property type="term" value="P:protein transport"/>
    <property type="evidence" value="ECO:0007669"/>
    <property type="project" value="UniProtKB-KW"/>
</dbReference>
<dbReference type="OrthoDB" id="2538017at2759"/>
<dbReference type="Proteomes" id="UP000087171">
    <property type="component" value="Chromosome Ca8"/>
</dbReference>
<dbReference type="GO" id="GO:0005643">
    <property type="term" value="C:nuclear pore"/>
    <property type="evidence" value="ECO:0007669"/>
    <property type="project" value="UniProtKB-SubCell"/>
</dbReference>
<reference evidence="9" key="1">
    <citation type="journal article" date="2013" name="Nat. Biotechnol.">
        <title>Draft genome sequence of chickpea (Cicer arietinum) provides a resource for trait improvement.</title>
        <authorList>
            <person name="Varshney R.K."/>
            <person name="Song C."/>
            <person name="Saxena R.K."/>
            <person name="Azam S."/>
            <person name="Yu S."/>
            <person name="Sharpe A.G."/>
            <person name="Cannon S."/>
            <person name="Baek J."/>
            <person name="Rosen B.D."/>
            <person name="Tar'an B."/>
            <person name="Millan T."/>
            <person name="Zhang X."/>
            <person name="Ramsay L.D."/>
            <person name="Iwata A."/>
            <person name="Wang Y."/>
            <person name="Nelson W."/>
            <person name="Farmer A.D."/>
            <person name="Gaur P.M."/>
            <person name="Soderlund C."/>
            <person name="Penmetsa R.V."/>
            <person name="Xu C."/>
            <person name="Bharti A.K."/>
            <person name="He W."/>
            <person name="Winter P."/>
            <person name="Zhao S."/>
            <person name="Hane J.K."/>
            <person name="Carrasquilla-Garcia N."/>
            <person name="Condie J.A."/>
            <person name="Upadhyaya H.D."/>
            <person name="Luo M.C."/>
            <person name="Thudi M."/>
            <person name="Gowda C.L."/>
            <person name="Singh N.P."/>
            <person name="Lichtenzveig J."/>
            <person name="Gali K.K."/>
            <person name="Rubio J."/>
            <person name="Nadarajan N."/>
            <person name="Dolezel J."/>
            <person name="Bansal K.C."/>
            <person name="Xu X."/>
            <person name="Edwards D."/>
            <person name="Zhang G."/>
            <person name="Kahl G."/>
            <person name="Gil J."/>
            <person name="Singh K.B."/>
            <person name="Datta S.K."/>
            <person name="Jackson S.A."/>
            <person name="Wang J."/>
            <person name="Cook D.R."/>
        </authorList>
    </citation>
    <scope>NUCLEOTIDE SEQUENCE [LARGE SCALE GENOMIC DNA]</scope>
    <source>
        <strain evidence="9">cv. CDC Frontier</strain>
    </source>
</reference>
<name>A0A1S2YYL7_CICAR</name>
<evidence type="ECO:0000313" key="10">
    <source>
        <dbReference type="RefSeq" id="XP_004511979.1"/>
    </source>
</evidence>
<dbReference type="AlphaFoldDB" id="A0A1S2YYL7"/>
<evidence type="ECO:0000256" key="2">
    <source>
        <dbReference type="ARBA" id="ARBA00022448"/>
    </source>
</evidence>
<comment type="subcellular location">
    <subcellularLocation>
        <location evidence="1">Nucleus</location>
        <location evidence="1">Nuclear pore complex</location>
    </subcellularLocation>
</comment>
<dbReference type="GO" id="GO:0008139">
    <property type="term" value="F:nuclear localization sequence binding"/>
    <property type="evidence" value="ECO:0007669"/>
    <property type="project" value="InterPro"/>
</dbReference>
<dbReference type="GeneID" id="101507667"/>
<feature type="compositionally biased region" description="Polar residues" evidence="8">
    <location>
        <begin position="344"/>
        <end position="357"/>
    </location>
</feature>
<dbReference type="RefSeq" id="XP_004511979.1">
    <property type="nucleotide sequence ID" value="XM_004511922.3"/>
</dbReference>
<evidence type="ECO:0000256" key="7">
    <source>
        <dbReference type="ARBA" id="ARBA00023242"/>
    </source>
</evidence>
<keyword evidence="3" id="KW-0509">mRNA transport</keyword>
<evidence type="ECO:0000313" key="9">
    <source>
        <dbReference type="Proteomes" id="UP000087171"/>
    </source>
</evidence>
<feature type="region of interest" description="Disordered" evidence="8">
    <location>
        <begin position="316"/>
        <end position="357"/>
    </location>
</feature>
<keyword evidence="2" id="KW-0813">Transport</keyword>
<dbReference type="InterPro" id="IPR024882">
    <property type="entry name" value="NUP58/p45/49"/>
</dbReference>
<evidence type="ECO:0000256" key="1">
    <source>
        <dbReference type="ARBA" id="ARBA00004567"/>
    </source>
</evidence>